<keyword evidence="6" id="KW-0378">Hydrolase</keyword>
<evidence type="ECO:0000256" key="4">
    <source>
        <dbReference type="SAM" id="Coils"/>
    </source>
</evidence>
<keyword evidence="4" id="KW-0175">Coiled coil</keyword>
<protein>
    <submittedName>
        <fullName evidence="6">Restriction endonuclease subunit S</fullName>
    </submittedName>
</protein>
<dbReference type="Gene3D" id="3.90.220.20">
    <property type="entry name" value="DNA methylase specificity domains"/>
    <property type="match status" value="2"/>
</dbReference>
<keyword evidence="6" id="KW-0540">Nuclease</keyword>
<keyword evidence="6" id="KW-0255">Endonuclease</keyword>
<proteinExistence type="inferred from homology"/>
<dbReference type="SUPFAM" id="SSF116734">
    <property type="entry name" value="DNA methylase specificity domain"/>
    <property type="match status" value="2"/>
</dbReference>
<dbReference type="GO" id="GO:0004519">
    <property type="term" value="F:endonuclease activity"/>
    <property type="evidence" value="ECO:0007669"/>
    <property type="project" value="UniProtKB-KW"/>
</dbReference>
<evidence type="ECO:0000259" key="5">
    <source>
        <dbReference type="Pfam" id="PF01420"/>
    </source>
</evidence>
<gene>
    <name evidence="6" type="ORF">G3580_00030</name>
</gene>
<sequence>MRFPAYPEYRDSGVQWLGRVPGHWEVKRLKFSATINDDALPETTDPDFEFSYVDIGSVSPGEGITSTEPMIFENAPSRARRKVAPGDSIVSTVRTYLRAIAPIPEIFDPLVVSTGFAVIRPRKVSSAFLAYALRESYFVESIVARSTGVSYPAVNASEIGDIAIPLPSEDEQTTIADFLDRETGRIDTLVAKKRRLIALLKEKRSALISRTVTRGLPEDAAREFGLEPHTRFKDSGIEWLGEVPEMWEVWKISHGFRSTGSGTTPPSDNDAWFDGDIPWITTSELRESIIFDTKKKISEDAVATFSALKLFPEGSLAIAMYGATIGRLGILGLRAATNQACCVLYGERALSVRFMFFWFQAFREQIILLASGGGQPNISQEKIRSIRVACPHPIEQTAIVSYLDRETAKIDRLVKKIEAAIARLQEYRTALITAAVTGKIDVREAVA</sequence>
<keyword evidence="7" id="KW-1185">Reference proteome</keyword>
<comment type="similarity">
    <text evidence="1">Belongs to the type-I restriction system S methylase family.</text>
</comment>
<dbReference type="RefSeq" id="WP_173763314.1">
    <property type="nucleotide sequence ID" value="NZ_CP048836.1"/>
</dbReference>
<accession>A0A6C1B013</accession>
<dbReference type="AlphaFoldDB" id="A0A6C1B013"/>
<evidence type="ECO:0000256" key="3">
    <source>
        <dbReference type="ARBA" id="ARBA00023125"/>
    </source>
</evidence>
<dbReference type="REBASE" id="386631">
    <property type="entry name" value="S.AspM932ORF40P"/>
</dbReference>
<feature type="domain" description="Type I restriction modification DNA specificity" evidence="5">
    <location>
        <begin position="70"/>
        <end position="184"/>
    </location>
</feature>
<feature type="coiled-coil region" evidence="4">
    <location>
        <begin position="403"/>
        <end position="430"/>
    </location>
</feature>
<organism evidence="6 7">
    <name type="scientific">Nitrogeniibacter mangrovi</name>
    <dbReference type="NCBI Taxonomy" id="2016596"/>
    <lineage>
        <taxon>Bacteria</taxon>
        <taxon>Pseudomonadati</taxon>
        <taxon>Pseudomonadota</taxon>
        <taxon>Betaproteobacteria</taxon>
        <taxon>Rhodocyclales</taxon>
        <taxon>Zoogloeaceae</taxon>
        <taxon>Nitrogeniibacter</taxon>
    </lineage>
</organism>
<feature type="domain" description="Type I restriction modification DNA specificity" evidence="5">
    <location>
        <begin position="244"/>
        <end position="421"/>
    </location>
</feature>
<dbReference type="EMBL" id="CP048836">
    <property type="protein sequence ID" value="QID16148.1"/>
    <property type="molecule type" value="Genomic_DNA"/>
</dbReference>
<name>A0A6C1B013_9RHOO</name>
<reference evidence="6 7" key="1">
    <citation type="submission" date="2020-02" db="EMBL/GenBank/DDBJ databases">
        <title>Nitrogenibacter mangrovi gen. nov., sp. nov. isolated from mangrove sediment, a denitrifying betaproteobacterium.</title>
        <authorList>
            <person name="Liao H."/>
            <person name="Tian Y."/>
        </authorList>
    </citation>
    <scope>NUCLEOTIDE SEQUENCE [LARGE SCALE GENOMIC DNA]</scope>
    <source>
        <strain evidence="6 7">M9-3-2</strain>
    </source>
</reference>
<dbReference type="InterPro" id="IPR000055">
    <property type="entry name" value="Restrct_endonuc_typeI_TRD"/>
</dbReference>
<keyword evidence="2" id="KW-0680">Restriction system</keyword>
<evidence type="ECO:0000313" key="7">
    <source>
        <dbReference type="Proteomes" id="UP000501991"/>
    </source>
</evidence>
<dbReference type="Pfam" id="PF01420">
    <property type="entry name" value="Methylase_S"/>
    <property type="match status" value="2"/>
</dbReference>
<dbReference type="GO" id="GO:0003677">
    <property type="term" value="F:DNA binding"/>
    <property type="evidence" value="ECO:0007669"/>
    <property type="project" value="UniProtKB-KW"/>
</dbReference>
<dbReference type="GO" id="GO:0009307">
    <property type="term" value="P:DNA restriction-modification system"/>
    <property type="evidence" value="ECO:0007669"/>
    <property type="project" value="UniProtKB-KW"/>
</dbReference>
<keyword evidence="3" id="KW-0238">DNA-binding</keyword>
<dbReference type="InterPro" id="IPR052021">
    <property type="entry name" value="Type-I_RS_S_subunit"/>
</dbReference>
<dbReference type="PANTHER" id="PTHR30408:SF12">
    <property type="entry name" value="TYPE I RESTRICTION ENZYME MJAVIII SPECIFICITY SUBUNIT"/>
    <property type="match status" value="1"/>
</dbReference>
<dbReference type="InterPro" id="IPR044946">
    <property type="entry name" value="Restrct_endonuc_typeI_TRD_sf"/>
</dbReference>
<evidence type="ECO:0000256" key="2">
    <source>
        <dbReference type="ARBA" id="ARBA00022747"/>
    </source>
</evidence>
<dbReference type="Proteomes" id="UP000501991">
    <property type="component" value="Chromosome"/>
</dbReference>
<dbReference type="CDD" id="cd17280">
    <property type="entry name" value="RMtype1_S_MspEN3ORF6650P_TRD2-CR2_like"/>
    <property type="match status" value="1"/>
</dbReference>
<dbReference type="KEGG" id="azq:G3580_00030"/>
<evidence type="ECO:0000256" key="1">
    <source>
        <dbReference type="ARBA" id="ARBA00010923"/>
    </source>
</evidence>
<evidence type="ECO:0000313" key="6">
    <source>
        <dbReference type="EMBL" id="QID16148.1"/>
    </source>
</evidence>
<dbReference type="PANTHER" id="PTHR30408">
    <property type="entry name" value="TYPE-1 RESTRICTION ENZYME ECOKI SPECIFICITY PROTEIN"/>
    <property type="match status" value="1"/>
</dbReference>